<dbReference type="GO" id="GO:0003746">
    <property type="term" value="F:translation elongation factor activity"/>
    <property type="evidence" value="ECO:0007669"/>
    <property type="project" value="UniProtKB-KW"/>
</dbReference>
<evidence type="ECO:0000256" key="2">
    <source>
        <dbReference type="ARBA" id="ARBA00017872"/>
    </source>
</evidence>
<dbReference type="InterPro" id="IPR053905">
    <property type="entry name" value="EF-G-like_DII"/>
</dbReference>
<organism evidence="7 8">
    <name type="scientific">Salinivirga cyanobacteriivorans</name>
    <dbReference type="NCBI Taxonomy" id="1307839"/>
    <lineage>
        <taxon>Bacteria</taxon>
        <taxon>Pseudomonadati</taxon>
        <taxon>Bacteroidota</taxon>
        <taxon>Bacteroidia</taxon>
        <taxon>Bacteroidales</taxon>
        <taxon>Salinivirgaceae</taxon>
        <taxon>Salinivirga</taxon>
    </lineage>
</organism>
<dbReference type="GO" id="GO:0005525">
    <property type="term" value="F:GTP binding"/>
    <property type="evidence" value="ECO:0007669"/>
    <property type="project" value="UniProtKB-KW"/>
</dbReference>
<dbReference type="Gene3D" id="3.30.70.870">
    <property type="entry name" value="Elongation Factor G (Translational Gtpase), domain 3"/>
    <property type="match status" value="1"/>
</dbReference>
<dbReference type="AlphaFoldDB" id="A0A0S2HXL3"/>
<dbReference type="FunFam" id="3.30.70.240:FF:000001">
    <property type="entry name" value="Elongation factor G"/>
    <property type="match status" value="1"/>
</dbReference>
<dbReference type="Pfam" id="PF00009">
    <property type="entry name" value="GTP_EFTU"/>
    <property type="match status" value="1"/>
</dbReference>
<keyword evidence="7" id="KW-0251">Elongation factor</keyword>
<keyword evidence="7" id="KW-0648">Protein biosynthesis</keyword>
<dbReference type="CDD" id="cd03713">
    <property type="entry name" value="EFG_mtEFG_C"/>
    <property type="match status" value="1"/>
</dbReference>
<dbReference type="InterPro" id="IPR047872">
    <property type="entry name" value="EFG_IV"/>
</dbReference>
<dbReference type="Gene3D" id="3.30.70.240">
    <property type="match status" value="1"/>
</dbReference>
<dbReference type="EMBL" id="CP013118">
    <property type="protein sequence ID" value="ALO14778.1"/>
    <property type="molecule type" value="Genomic_DNA"/>
</dbReference>
<dbReference type="SMART" id="SM00889">
    <property type="entry name" value="EFG_IV"/>
    <property type="match status" value="1"/>
</dbReference>
<dbReference type="CDD" id="cd01434">
    <property type="entry name" value="EFG_mtEFG1_IV"/>
    <property type="match status" value="1"/>
</dbReference>
<dbReference type="SUPFAM" id="SSF50447">
    <property type="entry name" value="Translation proteins"/>
    <property type="match status" value="1"/>
</dbReference>
<dbReference type="NCBIfam" id="NF009381">
    <property type="entry name" value="PRK12740.1-5"/>
    <property type="match status" value="1"/>
</dbReference>
<dbReference type="RefSeq" id="WP_057952294.1">
    <property type="nucleotide sequence ID" value="NZ_CP013118.1"/>
</dbReference>
<evidence type="ECO:0000256" key="4">
    <source>
        <dbReference type="ARBA" id="ARBA00023134"/>
    </source>
</evidence>
<dbReference type="InterPro" id="IPR000795">
    <property type="entry name" value="T_Tr_GTP-bd_dom"/>
</dbReference>
<dbReference type="InterPro" id="IPR014721">
    <property type="entry name" value="Ribsml_uS5_D2-typ_fold_subgr"/>
</dbReference>
<dbReference type="GO" id="GO:0003924">
    <property type="term" value="F:GTPase activity"/>
    <property type="evidence" value="ECO:0007669"/>
    <property type="project" value="InterPro"/>
</dbReference>
<gene>
    <name evidence="7" type="primary">fusA_1</name>
    <name evidence="7" type="ORF">L21SP5_01119</name>
</gene>
<dbReference type="PATRIC" id="fig|1307839.3.peg.1203"/>
<dbReference type="GO" id="GO:0032790">
    <property type="term" value="P:ribosome disassembly"/>
    <property type="evidence" value="ECO:0007669"/>
    <property type="project" value="TreeGrafter"/>
</dbReference>
<keyword evidence="3" id="KW-0547">Nucleotide-binding</keyword>
<dbReference type="SUPFAM" id="SSF52540">
    <property type="entry name" value="P-loop containing nucleoside triphosphate hydrolases"/>
    <property type="match status" value="1"/>
</dbReference>
<dbReference type="InterPro" id="IPR005225">
    <property type="entry name" value="Small_GTP-bd"/>
</dbReference>
<dbReference type="STRING" id="1307839.L21SP5_01119"/>
<feature type="domain" description="Tr-type G" evidence="6">
    <location>
        <begin position="7"/>
        <end position="281"/>
    </location>
</feature>
<comment type="function">
    <text evidence="5">Catalyzes the GTP-dependent ribosomal translocation step during translation elongation. During this step, the ribosome changes from the pre-translocational (PRE) to the post-translocational (POST) state as the newly formed A-site-bound peptidyl-tRNA and P-site-bound deacylated tRNA move to the P and E sites, respectively. Catalyzes the coordinated movement of the two tRNA molecules, the mRNA and conformational changes in the ribosome.</text>
</comment>
<dbReference type="Pfam" id="PF22042">
    <property type="entry name" value="EF-G_D2"/>
    <property type="match status" value="1"/>
</dbReference>
<dbReference type="CDD" id="cd04088">
    <property type="entry name" value="EFG_mtEFG_II"/>
    <property type="match status" value="1"/>
</dbReference>
<dbReference type="NCBIfam" id="TIGR00231">
    <property type="entry name" value="small_GTP"/>
    <property type="match status" value="1"/>
</dbReference>
<dbReference type="KEGG" id="blq:L21SP5_01119"/>
<evidence type="ECO:0000256" key="5">
    <source>
        <dbReference type="ARBA" id="ARBA00024731"/>
    </source>
</evidence>
<dbReference type="Pfam" id="PF14492">
    <property type="entry name" value="EFG_III"/>
    <property type="match status" value="1"/>
</dbReference>
<dbReference type="Pfam" id="PF00679">
    <property type="entry name" value="EFG_C"/>
    <property type="match status" value="1"/>
</dbReference>
<name>A0A0S2HXL3_9BACT</name>
<proteinExistence type="predicted"/>
<dbReference type="InterPro" id="IPR009000">
    <property type="entry name" value="Transl_B-barrel_sf"/>
</dbReference>
<dbReference type="SUPFAM" id="SSF54211">
    <property type="entry name" value="Ribosomal protein S5 domain 2-like"/>
    <property type="match status" value="1"/>
</dbReference>
<evidence type="ECO:0000256" key="3">
    <source>
        <dbReference type="ARBA" id="ARBA00022741"/>
    </source>
</evidence>
<keyword evidence="8" id="KW-1185">Reference proteome</keyword>
<dbReference type="InterPro" id="IPR035649">
    <property type="entry name" value="EFG_V"/>
</dbReference>
<dbReference type="SUPFAM" id="SSF54980">
    <property type="entry name" value="EF-G C-terminal domain-like"/>
    <property type="match status" value="2"/>
</dbReference>
<dbReference type="Gene3D" id="2.40.30.10">
    <property type="entry name" value="Translation factors"/>
    <property type="match status" value="1"/>
</dbReference>
<dbReference type="InterPro" id="IPR041095">
    <property type="entry name" value="EFG_II"/>
</dbReference>
<evidence type="ECO:0000313" key="7">
    <source>
        <dbReference type="EMBL" id="ALO14778.1"/>
    </source>
</evidence>
<dbReference type="InterPro" id="IPR027417">
    <property type="entry name" value="P-loop_NTPase"/>
</dbReference>
<dbReference type="PANTHER" id="PTHR43261">
    <property type="entry name" value="TRANSLATION ELONGATION FACTOR G-RELATED"/>
    <property type="match status" value="1"/>
</dbReference>
<dbReference type="InterPro" id="IPR005517">
    <property type="entry name" value="Transl_elong_EFG/EF2_IV"/>
</dbReference>
<dbReference type="Gene3D" id="3.30.230.10">
    <property type="match status" value="1"/>
</dbReference>
<dbReference type="InterPro" id="IPR035647">
    <property type="entry name" value="EFG_III/V"/>
</dbReference>
<dbReference type="PROSITE" id="PS51722">
    <property type="entry name" value="G_TR_2"/>
    <property type="match status" value="1"/>
</dbReference>
<dbReference type="Pfam" id="PF03764">
    <property type="entry name" value="EFG_IV"/>
    <property type="match status" value="2"/>
</dbReference>
<protein>
    <recommendedName>
        <fullName evidence="2">Elongation factor G</fullName>
    </recommendedName>
    <alternativeName>
        <fullName evidence="1">Tetracycline resistance protein TetQ</fullName>
    </alternativeName>
</protein>
<evidence type="ECO:0000313" key="8">
    <source>
        <dbReference type="Proteomes" id="UP000064893"/>
    </source>
</evidence>
<dbReference type="Proteomes" id="UP000064893">
    <property type="component" value="Chromosome"/>
</dbReference>
<keyword evidence="4" id="KW-0342">GTP-binding</keyword>
<dbReference type="InterPro" id="IPR000640">
    <property type="entry name" value="EFG_V-like"/>
</dbReference>
<accession>A0A0S2HXL3</accession>
<dbReference type="SMART" id="SM00838">
    <property type="entry name" value="EFG_C"/>
    <property type="match status" value="1"/>
</dbReference>
<evidence type="ECO:0000259" key="6">
    <source>
        <dbReference type="PROSITE" id="PS51722"/>
    </source>
</evidence>
<sequence>MKVYQPEELKNIALIGSAGSGKTTLAEAMLYEGGVVKRKGDIDSKNTVSDYHDIEHQQGRSIFSTVLYTEYQNKKLNLIDTPGLDDFVGGVISSLAVSDTALFLLSAHQGVEVGTEIMSRYTQKFGTPMVFAVNQLDHEKANYDKTVEDLKNKFGNKAVQIQYPINPGLDFNAVIDVLKMKMYKWGPEGGEPSIEDIPDSEKDKAEELHNALVESAAENDEELMELFFEEGSLNEDQMRTGIKKGLINKDLFPIFCVSAKKDMGVRRMMEFLNNVAPQTSEMPTPKDSEGNEIAIDPNGPASIFVFKTSVEEHLGEVAYFKVMSGKIEEGMDLINTRSDNKERLSQLYCVAGNNRTKVDSMVAGDIGATVKLKDTKTNDTLNSKGSDWKFPSIDFPEPKYRTAIEPKNKGEEEKMGEILNRMAGEDPTYVIEHSKELKQVIVHGQGEFHLNTLKKQIESIDKLEIDFINPKIPYRETITKYAQADYRHKKQSGGAGQFGEVYIIIEPFKEGMGDPKSYKVNGKDITVTNRGTDEHELPWGGKLVFVNSIVGGAIDAKFLPAILKGIMEKMEEGPLTGSYARDIRVIVYDGKMHPVDSNEISFKIAGMQAFRTAFKQAAPKILEPIYKVEVMVPSDFMGDVMSDLQGRRAMIEGMNSEGGYEKITAKVPLAEMNKYSTSLSSLTSGQAMYTMKFDEYMAVPGDIQDKLLKEYEAAQAEEE</sequence>
<reference evidence="7 8" key="1">
    <citation type="submission" date="2015-11" db="EMBL/GenBank/DDBJ databases">
        <title>Description and complete genome sequence of a novel strain predominating in hypersaline microbial mats and representing a new family of the Bacteriodetes phylum.</title>
        <authorList>
            <person name="Spring S."/>
            <person name="Bunk B."/>
            <person name="Sproer C."/>
            <person name="Klenk H.-P."/>
        </authorList>
    </citation>
    <scope>NUCLEOTIDE SEQUENCE [LARGE SCALE GENOMIC DNA]</scope>
    <source>
        <strain evidence="7 8">L21-Spi-D4</strain>
    </source>
</reference>
<dbReference type="OrthoDB" id="9801591at2"/>
<dbReference type="PANTHER" id="PTHR43261:SF6">
    <property type="entry name" value="ELONGATION FACTOR G-LIKE PROTEIN"/>
    <property type="match status" value="1"/>
</dbReference>
<dbReference type="Gene3D" id="3.40.50.300">
    <property type="entry name" value="P-loop containing nucleotide triphosphate hydrolases"/>
    <property type="match status" value="1"/>
</dbReference>
<dbReference type="CDD" id="cd04170">
    <property type="entry name" value="EF-G_bact"/>
    <property type="match status" value="1"/>
</dbReference>
<dbReference type="InterPro" id="IPR020568">
    <property type="entry name" value="Ribosomal_Su5_D2-typ_SF"/>
</dbReference>
<evidence type="ECO:0000256" key="1">
    <source>
        <dbReference type="ARBA" id="ARBA00013902"/>
    </source>
</evidence>